<reference evidence="6 7" key="1">
    <citation type="journal article" date="2004" name="Nucleic Acids Res.">
        <title>Genome sequence of Symbiobacterium thermophilum, an uncultivable bacterium that depends on microbial commensalism.</title>
        <authorList>
            <person name="Ueda K."/>
            <person name="Yamashita A."/>
            <person name="Ishikawa J."/>
            <person name="Shimada M."/>
            <person name="Watsuji T."/>
            <person name="Morimura K."/>
            <person name="Ikeda H."/>
            <person name="Hattori M."/>
            <person name="Beppu T."/>
        </authorList>
    </citation>
    <scope>NUCLEOTIDE SEQUENCE [LARGE SCALE GENOMIC DNA]</scope>
    <source>
        <strain evidence="7">T / IAM 14863</strain>
    </source>
</reference>
<gene>
    <name evidence="6" type="ordered locus">STH2210</name>
</gene>
<dbReference type="PANTHER" id="PTHR43335:SF11">
    <property type="entry name" value="ABC TRANSPORTER RELATED"/>
    <property type="match status" value="1"/>
</dbReference>
<dbReference type="PROSITE" id="PS50893">
    <property type="entry name" value="ABC_TRANSPORTER_2"/>
    <property type="match status" value="1"/>
</dbReference>
<sequence length="323" mass="34922">MIETRGLVKRYGEFTAVDGLDLEVQAGEVFGLLGPNGAGKTTTILMLLGLTEPTEGWIRVLGHDPVRDPIAVKRVTGYLPDNVGFYDDMTGRQNLMYTAELNGIPRREAAAEIDRLLTRVGLAHAADTRVGAYSRGMRQRLGVADVLLKRPRVVIMDEPTLGLDPEGARAFLELIRQLADEGMTVMLSSHLLYQVQEVCDRVAIFVKGQMIACGRVDELADQALAGEPLRLELELAPCSNGLLTALEQLDGVAELQRLGGSGESVRLALVCRKDLRAEVTRAVASHGAAVLHLSQAGRSLDDIYRRYFADGGETGGRSTEGAA</sequence>
<dbReference type="SMART" id="SM00382">
    <property type="entry name" value="AAA"/>
    <property type="match status" value="1"/>
</dbReference>
<feature type="domain" description="ABC transporter" evidence="5">
    <location>
        <begin position="2"/>
        <end position="232"/>
    </location>
</feature>
<evidence type="ECO:0000256" key="1">
    <source>
        <dbReference type="ARBA" id="ARBA00005417"/>
    </source>
</evidence>
<keyword evidence="7" id="KW-1185">Reference proteome</keyword>
<dbReference type="Gene3D" id="3.40.50.300">
    <property type="entry name" value="P-loop containing nucleotide triphosphate hydrolases"/>
    <property type="match status" value="1"/>
</dbReference>
<dbReference type="InterPro" id="IPR003593">
    <property type="entry name" value="AAA+_ATPase"/>
</dbReference>
<dbReference type="SUPFAM" id="SSF52540">
    <property type="entry name" value="P-loop containing nucleoside triphosphate hydrolases"/>
    <property type="match status" value="1"/>
</dbReference>
<accession>Q67M98</accession>
<dbReference type="InterPro" id="IPR027417">
    <property type="entry name" value="P-loop_NTPase"/>
</dbReference>
<dbReference type="InterPro" id="IPR003439">
    <property type="entry name" value="ABC_transporter-like_ATP-bd"/>
</dbReference>
<evidence type="ECO:0000313" key="6">
    <source>
        <dbReference type="EMBL" id="BAD41195.1"/>
    </source>
</evidence>
<evidence type="ECO:0000256" key="4">
    <source>
        <dbReference type="ARBA" id="ARBA00022840"/>
    </source>
</evidence>
<comment type="similarity">
    <text evidence="1">Belongs to the ABC transporter superfamily.</text>
</comment>
<dbReference type="HOGENOM" id="CLU_000604_1_2_9"/>
<dbReference type="STRING" id="292459.STH2210"/>
<protein>
    <submittedName>
        <fullName evidence="6">ABC transporter ATP-binding protein</fullName>
    </submittedName>
</protein>
<dbReference type="Proteomes" id="UP000000417">
    <property type="component" value="Chromosome"/>
</dbReference>
<organism evidence="6 7">
    <name type="scientific">Symbiobacterium thermophilum (strain DSM 24528 / JCM 14929 / IAM 14863 / T)</name>
    <dbReference type="NCBI Taxonomy" id="292459"/>
    <lineage>
        <taxon>Bacteria</taxon>
        <taxon>Bacillati</taxon>
        <taxon>Bacillota</taxon>
        <taxon>Clostridia</taxon>
        <taxon>Eubacteriales</taxon>
        <taxon>Symbiobacteriaceae</taxon>
        <taxon>Symbiobacterium</taxon>
    </lineage>
</organism>
<dbReference type="CDD" id="cd03230">
    <property type="entry name" value="ABC_DR_subfamily_A"/>
    <property type="match status" value="1"/>
</dbReference>
<keyword evidence="2" id="KW-0813">Transport</keyword>
<dbReference type="KEGG" id="sth:STH2210"/>
<dbReference type="AlphaFoldDB" id="Q67M98"/>
<dbReference type="EMBL" id="AP006840">
    <property type="protein sequence ID" value="BAD41195.1"/>
    <property type="molecule type" value="Genomic_DNA"/>
</dbReference>
<proteinExistence type="inferred from homology"/>
<name>Q67M98_SYMTH</name>
<dbReference type="GO" id="GO:0016887">
    <property type="term" value="F:ATP hydrolysis activity"/>
    <property type="evidence" value="ECO:0007669"/>
    <property type="project" value="InterPro"/>
</dbReference>
<dbReference type="Pfam" id="PF00005">
    <property type="entry name" value="ABC_tran"/>
    <property type="match status" value="1"/>
</dbReference>
<keyword evidence="3" id="KW-0547">Nucleotide-binding</keyword>
<keyword evidence="4 6" id="KW-0067">ATP-binding</keyword>
<evidence type="ECO:0000256" key="2">
    <source>
        <dbReference type="ARBA" id="ARBA00022448"/>
    </source>
</evidence>
<evidence type="ECO:0000256" key="3">
    <source>
        <dbReference type="ARBA" id="ARBA00022741"/>
    </source>
</evidence>
<evidence type="ECO:0000259" key="5">
    <source>
        <dbReference type="PROSITE" id="PS50893"/>
    </source>
</evidence>
<dbReference type="PANTHER" id="PTHR43335">
    <property type="entry name" value="ABC TRANSPORTER, ATP-BINDING PROTEIN"/>
    <property type="match status" value="1"/>
</dbReference>
<evidence type="ECO:0000313" key="7">
    <source>
        <dbReference type="Proteomes" id="UP000000417"/>
    </source>
</evidence>
<dbReference type="eggNOG" id="COG1131">
    <property type="taxonomic scope" value="Bacteria"/>
</dbReference>
<dbReference type="GO" id="GO:0005524">
    <property type="term" value="F:ATP binding"/>
    <property type="evidence" value="ECO:0007669"/>
    <property type="project" value="UniProtKB-KW"/>
</dbReference>